<reference evidence="1" key="1">
    <citation type="journal article" date="2014" name="Front. Microbiol.">
        <title>High frequency of phylogenetically diverse reductive dehalogenase-homologous genes in deep subseafloor sedimentary metagenomes.</title>
        <authorList>
            <person name="Kawai M."/>
            <person name="Futagami T."/>
            <person name="Toyoda A."/>
            <person name="Takaki Y."/>
            <person name="Nishi S."/>
            <person name="Hori S."/>
            <person name="Arai W."/>
            <person name="Tsubouchi T."/>
            <person name="Morono Y."/>
            <person name="Uchiyama I."/>
            <person name="Ito T."/>
            <person name="Fujiyama A."/>
            <person name="Inagaki F."/>
            <person name="Takami H."/>
        </authorList>
    </citation>
    <scope>NUCLEOTIDE SEQUENCE</scope>
    <source>
        <strain evidence="1">Expedition CK06-06</strain>
    </source>
</reference>
<evidence type="ECO:0000313" key="1">
    <source>
        <dbReference type="EMBL" id="GAH97652.1"/>
    </source>
</evidence>
<dbReference type="AlphaFoldDB" id="X1JU99"/>
<sequence>MITRLFEVILEEKSRKKIKELINLESIEDINSKLKTTITN</sequence>
<dbReference type="EMBL" id="BARU01045904">
    <property type="protein sequence ID" value="GAH97652.1"/>
    <property type="molecule type" value="Genomic_DNA"/>
</dbReference>
<organism evidence="1">
    <name type="scientific">marine sediment metagenome</name>
    <dbReference type="NCBI Taxonomy" id="412755"/>
    <lineage>
        <taxon>unclassified sequences</taxon>
        <taxon>metagenomes</taxon>
        <taxon>ecological metagenomes</taxon>
    </lineage>
</organism>
<protein>
    <submittedName>
        <fullName evidence="1">Uncharacterized protein</fullName>
    </submittedName>
</protein>
<gene>
    <name evidence="1" type="ORF">S03H2_69466</name>
</gene>
<name>X1JU99_9ZZZZ</name>
<comment type="caution">
    <text evidence="1">The sequence shown here is derived from an EMBL/GenBank/DDBJ whole genome shotgun (WGS) entry which is preliminary data.</text>
</comment>
<accession>X1JU99</accession>
<proteinExistence type="predicted"/>